<comment type="caution">
    <text evidence="3">The sequence shown here is derived from an EMBL/GenBank/DDBJ whole genome shotgun (WGS) entry which is preliminary data.</text>
</comment>
<protein>
    <submittedName>
        <fullName evidence="3">Arsenate reductase ArsC</fullName>
        <ecNumber evidence="3">1.20.4.4</ecNumber>
    </submittedName>
</protein>
<evidence type="ECO:0000256" key="1">
    <source>
        <dbReference type="ARBA" id="ARBA00022849"/>
    </source>
</evidence>
<dbReference type="GO" id="GO:0030612">
    <property type="term" value="F:arsenate reductase (thioredoxin) activity"/>
    <property type="evidence" value="ECO:0007669"/>
    <property type="project" value="UniProtKB-EC"/>
</dbReference>
<dbReference type="CDD" id="cd16345">
    <property type="entry name" value="LMWP_ArsC"/>
    <property type="match status" value="1"/>
</dbReference>
<keyword evidence="1" id="KW-0059">Arsenical resistance</keyword>
<dbReference type="EC" id="1.20.4.4" evidence="3"/>
<dbReference type="InterPro" id="IPR023485">
    <property type="entry name" value="Ptyr_pPase"/>
</dbReference>
<evidence type="ECO:0000313" key="3">
    <source>
        <dbReference type="EMBL" id="MFC5580221.1"/>
    </source>
</evidence>
<keyword evidence="4" id="KW-1185">Reference proteome</keyword>
<proteinExistence type="predicted"/>
<dbReference type="InterPro" id="IPR036196">
    <property type="entry name" value="Ptyr_pPase_sf"/>
</dbReference>
<dbReference type="RefSeq" id="WP_377324545.1">
    <property type="nucleotide sequence ID" value="NZ_JBHSNG010000003.1"/>
</dbReference>
<dbReference type="Pfam" id="PF01451">
    <property type="entry name" value="LMWPc"/>
    <property type="match status" value="1"/>
</dbReference>
<organism evidence="3 4">
    <name type="scientific">Rhodanobacter terrae</name>
    <dbReference type="NCBI Taxonomy" id="418647"/>
    <lineage>
        <taxon>Bacteria</taxon>
        <taxon>Pseudomonadati</taxon>
        <taxon>Pseudomonadota</taxon>
        <taxon>Gammaproteobacteria</taxon>
        <taxon>Lysobacterales</taxon>
        <taxon>Rhodanobacteraceae</taxon>
        <taxon>Rhodanobacter</taxon>
    </lineage>
</organism>
<accession>A0ABW0SUX6</accession>
<dbReference type="PANTHER" id="PTHR43428">
    <property type="entry name" value="ARSENATE REDUCTASE"/>
    <property type="match status" value="1"/>
</dbReference>
<dbReference type="Gene3D" id="3.40.50.2300">
    <property type="match status" value="1"/>
</dbReference>
<evidence type="ECO:0000313" key="4">
    <source>
        <dbReference type="Proteomes" id="UP001596111"/>
    </source>
</evidence>
<feature type="domain" description="Phosphotyrosine protein phosphatase I" evidence="2">
    <location>
        <begin position="6"/>
        <end position="143"/>
    </location>
</feature>
<dbReference type="SMART" id="SM00226">
    <property type="entry name" value="LMWPc"/>
    <property type="match status" value="1"/>
</dbReference>
<dbReference type="EMBL" id="JBHSNG010000003">
    <property type="protein sequence ID" value="MFC5580221.1"/>
    <property type="molecule type" value="Genomic_DNA"/>
</dbReference>
<gene>
    <name evidence="3" type="ORF">ACFPPB_03725</name>
</gene>
<dbReference type="SUPFAM" id="SSF52788">
    <property type="entry name" value="Phosphotyrosine protein phosphatases I"/>
    <property type="match status" value="1"/>
</dbReference>
<evidence type="ECO:0000259" key="2">
    <source>
        <dbReference type="SMART" id="SM00226"/>
    </source>
</evidence>
<dbReference type="Proteomes" id="UP001596111">
    <property type="component" value="Unassembled WGS sequence"/>
</dbReference>
<reference evidence="4" key="1">
    <citation type="journal article" date="2019" name="Int. J. Syst. Evol. Microbiol.">
        <title>The Global Catalogue of Microorganisms (GCM) 10K type strain sequencing project: providing services to taxonomists for standard genome sequencing and annotation.</title>
        <authorList>
            <consortium name="The Broad Institute Genomics Platform"/>
            <consortium name="The Broad Institute Genome Sequencing Center for Infectious Disease"/>
            <person name="Wu L."/>
            <person name="Ma J."/>
        </authorList>
    </citation>
    <scope>NUCLEOTIDE SEQUENCE [LARGE SCALE GENOMIC DNA]</scope>
    <source>
        <strain evidence="4">CGMCC 1.13587</strain>
    </source>
</reference>
<sequence>MRTQSYNVLFLCTGNSARSVMAEALLNVLGKGRFRAYSAGSFPSGQVQPIAAELARSVGYTEPLRSKSWDEFAQADSPSIDMVITVCDNAAGEMCPIWPGHPITAHWGTPDPVAADGDEEARRRAFHSAWLMLRRRVDLLLALPLEKLDHLATQREVRAIGQTAANHEK</sequence>
<name>A0ABW0SUX6_9GAMM</name>
<dbReference type="PANTHER" id="PTHR43428:SF1">
    <property type="entry name" value="ARSENATE REDUCTASE"/>
    <property type="match status" value="1"/>
</dbReference>
<keyword evidence="3" id="KW-0560">Oxidoreductase</keyword>